<protein>
    <submittedName>
        <fullName evidence="2">DoxX family membrane protein</fullName>
    </submittedName>
</protein>
<dbReference type="RefSeq" id="WP_160855487.1">
    <property type="nucleotide sequence ID" value="NZ_WUWG01000005.1"/>
</dbReference>
<organism evidence="2 3">
    <name type="scientific">Oceanomicrobium pacificus</name>
    <dbReference type="NCBI Taxonomy" id="2692916"/>
    <lineage>
        <taxon>Bacteria</taxon>
        <taxon>Pseudomonadati</taxon>
        <taxon>Pseudomonadota</taxon>
        <taxon>Alphaproteobacteria</taxon>
        <taxon>Rhodobacterales</taxon>
        <taxon>Paracoccaceae</taxon>
        <taxon>Oceanomicrobium</taxon>
    </lineage>
</organism>
<keyword evidence="1" id="KW-0812">Transmembrane</keyword>
<dbReference type="AlphaFoldDB" id="A0A6B0TQH5"/>
<proteinExistence type="predicted"/>
<accession>A0A6B0TQH5</accession>
<keyword evidence="1" id="KW-0472">Membrane</keyword>
<comment type="caution">
    <text evidence="2">The sequence shown here is derived from an EMBL/GenBank/DDBJ whole genome shotgun (WGS) entry which is preliminary data.</text>
</comment>
<feature type="transmembrane region" description="Helical" evidence="1">
    <location>
        <begin position="20"/>
        <end position="41"/>
    </location>
</feature>
<reference evidence="2 3" key="1">
    <citation type="submission" date="2019-12" db="EMBL/GenBank/DDBJ databases">
        <title>Strain KN286 was isolated from seawater, which was collected from Caroline Seamount in the tropical western Pacific.</title>
        <authorList>
            <person name="Wang Q."/>
        </authorList>
    </citation>
    <scope>NUCLEOTIDE SEQUENCE [LARGE SCALE GENOMIC DNA]</scope>
    <source>
        <strain evidence="2 3">KN286</strain>
    </source>
</reference>
<evidence type="ECO:0000313" key="3">
    <source>
        <dbReference type="Proteomes" id="UP000436016"/>
    </source>
</evidence>
<evidence type="ECO:0000313" key="2">
    <source>
        <dbReference type="EMBL" id="MXU66206.1"/>
    </source>
</evidence>
<evidence type="ECO:0000256" key="1">
    <source>
        <dbReference type="SAM" id="Phobius"/>
    </source>
</evidence>
<gene>
    <name evidence="2" type="ORF">GSH16_12200</name>
</gene>
<feature type="transmembrane region" description="Helical" evidence="1">
    <location>
        <begin position="155"/>
        <end position="174"/>
    </location>
</feature>
<dbReference type="EMBL" id="WUWG01000005">
    <property type="protein sequence ID" value="MXU66206.1"/>
    <property type="molecule type" value="Genomic_DNA"/>
</dbReference>
<keyword evidence="3" id="KW-1185">Reference proteome</keyword>
<keyword evidence="1" id="KW-1133">Transmembrane helix</keyword>
<feature type="transmembrane region" description="Helical" evidence="1">
    <location>
        <begin position="84"/>
        <end position="108"/>
    </location>
</feature>
<dbReference type="Proteomes" id="UP000436016">
    <property type="component" value="Unassembled WGS sequence"/>
</dbReference>
<sequence>MTRLAEFHNGLFLRLESLLAGWAIPTAARFTFASVLLFYYWNSSWTSFGDGITGFIFMDLGAYAKILPTQMEAVGYDPSQLNFFYHLVVFFGNWAELILPLLIVIGLFSRLAALGMIGFVIVQSVVDVTGHGLDAKTIGAMFDRLSDGLIMDQRLLWIFLLVTLVLRGGGPLSVDRLIGLK</sequence>
<name>A0A6B0TQH5_9RHOB</name>